<feature type="region of interest" description="Disordered" evidence="1">
    <location>
        <begin position="263"/>
        <end position="288"/>
    </location>
</feature>
<gene>
    <name evidence="2" type="ORF">CspeluHIS016_0503210</name>
</gene>
<organism evidence="2 3">
    <name type="scientific">Cutaneotrichosporon spelunceum</name>
    <dbReference type="NCBI Taxonomy" id="1672016"/>
    <lineage>
        <taxon>Eukaryota</taxon>
        <taxon>Fungi</taxon>
        <taxon>Dikarya</taxon>
        <taxon>Basidiomycota</taxon>
        <taxon>Agaricomycotina</taxon>
        <taxon>Tremellomycetes</taxon>
        <taxon>Trichosporonales</taxon>
        <taxon>Trichosporonaceae</taxon>
        <taxon>Cutaneotrichosporon</taxon>
    </lineage>
</organism>
<feature type="compositionally biased region" description="Polar residues" evidence="1">
    <location>
        <begin position="27"/>
        <end position="43"/>
    </location>
</feature>
<reference evidence="2" key="1">
    <citation type="journal article" date="2023" name="BMC Genomics">
        <title>Chromosome-level genome assemblies of Cutaneotrichosporon spp. (Trichosporonales, Basidiomycota) reveal imbalanced evolution between nucleotide sequences and chromosome synteny.</title>
        <authorList>
            <person name="Kobayashi Y."/>
            <person name="Kayamori A."/>
            <person name="Aoki K."/>
            <person name="Shiwa Y."/>
            <person name="Matsutani M."/>
            <person name="Fujita N."/>
            <person name="Sugita T."/>
            <person name="Iwasaki W."/>
            <person name="Tanaka N."/>
            <person name="Takashima M."/>
        </authorList>
    </citation>
    <scope>NUCLEOTIDE SEQUENCE</scope>
    <source>
        <strain evidence="2">HIS016</strain>
    </source>
</reference>
<sequence length="605" mass="65691">MLPFAYVLPQSEIWALRAALAGPDPSPQSIAESFQWNTASPSTEGYKEGTNSEEGTNDEEVKKLEASEEDEDVILFSRIENRQQQIVDNYYELQGRLRDKDIDLAKARNDSERESQEKSEEIHCLQRQLKSTMLQFQDNVCQSEKMSSDLSASMDVNASLLAQVATLEAEVARLAKSLTEDRHAEQVSHDQMKVIECPKCESRHVSHCPCCKAGTRFLPPGPIRSPTGSIRRSSNRKARTSAAIPKWKLRSLRLSRQGRLSAQGLFPPTKAGGVRKSPESSNEVHGVPTTESHIPALQVIDASMEVEAEWPAAVDSNNLHLYRQPVPSNPWADAFFLSGREDLMKSGGHHCMADALVHGEIGDRAQVQSMEWEQATAVEPTGQPPLMTHAAVDAVRNGHNGQVIERGIAANGMGLQTVPLVDATDSGLTASWAAVLAEARHNNLDVRKVILNGARNGDPQAQVALVHLALPLDRPNYHDSFALLVLRGLVDGCDLVQEAVIALGRRATVGGRTYPVEALRKMRRKGHPFATQILAQLSIPAPFAPPPQLILAPVPAPTSVSGPLPTCPIVHDTLACSHGQNNAPDIDCGNVPVPAPSQLGEATAH</sequence>
<evidence type="ECO:0000313" key="2">
    <source>
        <dbReference type="EMBL" id="GMK58289.1"/>
    </source>
</evidence>
<dbReference type="EMBL" id="BTCM01000005">
    <property type="protein sequence ID" value="GMK58289.1"/>
    <property type="molecule type" value="Genomic_DNA"/>
</dbReference>
<name>A0AAD3TWT9_9TREE</name>
<comment type="caution">
    <text evidence="2">The sequence shown here is derived from an EMBL/GenBank/DDBJ whole genome shotgun (WGS) entry which is preliminary data.</text>
</comment>
<reference evidence="2" key="2">
    <citation type="submission" date="2023-06" db="EMBL/GenBank/DDBJ databases">
        <authorList>
            <person name="Kobayashi Y."/>
            <person name="Kayamori A."/>
            <person name="Aoki K."/>
            <person name="Shiwa Y."/>
            <person name="Fujita N."/>
            <person name="Sugita T."/>
            <person name="Iwasaki W."/>
            <person name="Tanaka N."/>
            <person name="Takashima M."/>
        </authorList>
    </citation>
    <scope>NUCLEOTIDE SEQUENCE</scope>
    <source>
        <strain evidence="2">HIS016</strain>
    </source>
</reference>
<keyword evidence="3" id="KW-1185">Reference proteome</keyword>
<proteinExistence type="predicted"/>
<dbReference type="Proteomes" id="UP001222932">
    <property type="component" value="Unassembled WGS sequence"/>
</dbReference>
<feature type="region of interest" description="Disordered" evidence="1">
    <location>
        <begin position="25"/>
        <end position="66"/>
    </location>
</feature>
<protein>
    <submittedName>
        <fullName evidence="2">Uncharacterized protein</fullName>
    </submittedName>
</protein>
<evidence type="ECO:0000313" key="3">
    <source>
        <dbReference type="Proteomes" id="UP001222932"/>
    </source>
</evidence>
<accession>A0AAD3TWT9</accession>
<dbReference type="AlphaFoldDB" id="A0AAD3TWT9"/>
<evidence type="ECO:0000256" key="1">
    <source>
        <dbReference type="SAM" id="MobiDB-lite"/>
    </source>
</evidence>